<dbReference type="CDD" id="cd06262">
    <property type="entry name" value="metallo-hydrolase-like_MBL-fold"/>
    <property type="match status" value="1"/>
</dbReference>
<dbReference type="SUPFAM" id="SSF56281">
    <property type="entry name" value="Metallo-hydrolase/oxidoreductase"/>
    <property type="match status" value="1"/>
</dbReference>
<reference evidence="2 3" key="2">
    <citation type="journal article" date="2016" name="J. Biotechnol.">
        <title>Complete genome sequence of Arthrobacter alpinus ERGS4:06, a yellow pigmented bacterium tolerant to cold and radiations isolated from Sikkim Himalaya.</title>
        <authorList>
            <person name="Kumar R."/>
            <person name="Singh D."/>
            <person name="Swarnkar M.K."/>
            <person name="Singh A.K."/>
            <person name="Kumar S."/>
        </authorList>
    </citation>
    <scope>NUCLEOTIDE SEQUENCE [LARGE SCALE GENOMIC DNA]</scope>
    <source>
        <strain evidence="2 3">ERGS4:06</strain>
    </source>
</reference>
<feature type="domain" description="Metallo-beta-lactamase" evidence="1">
    <location>
        <begin position="14"/>
        <end position="231"/>
    </location>
</feature>
<dbReference type="InterPro" id="IPR001279">
    <property type="entry name" value="Metallo-B-lactamas"/>
</dbReference>
<dbReference type="PANTHER" id="PTHR43546">
    <property type="entry name" value="UPF0173 METAL-DEPENDENT HYDROLASE MJ1163-RELATED"/>
    <property type="match status" value="1"/>
</dbReference>
<dbReference type="InterPro" id="IPR036866">
    <property type="entry name" value="RibonucZ/Hydroxyglut_hydro"/>
</dbReference>
<dbReference type="SMART" id="SM00849">
    <property type="entry name" value="Lactamase_B"/>
    <property type="match status" value="1"/>
</dbReference>
<accession>A0A0S2M3L0</accession>
<protein>
    <submittedName>
        <fullName evidence="2">MBL fold metallo-hydrolase</fullName>
    </submittedName>
</protein>
<dbReference type="OrthoDB" id="9789133at2"/>
<dbReference type="GO" id="GO:0016787">
    <property type="term" value="F:hydrolase activity"/>
    <property type="evidence" value="ECO:0007669"/>
    <property type="project" value="UniProtKB-KW"/>
</dbReference>
<proteinExistence type="predicted"/>
<evidence type="ECO:0000313" key="3">
    <source>
        <dbReference type="Proteomes" id="UP000059574"/>
    </source>
</evidence>
<evidence type="ECO:0000259" key="1">
    <source>
        <dbReference type="SMART" id="SM00849"/>
    </source>
</evidence>
<dbReference type="AlphaFoldDB" id="A0A0S2M3L0"/>
<dbReference type="InterPro" id="IPR050114">
    <property type="entry name" value="UPF0173_UPF0282_UlaG_hydrolase"/>
</dbReference>
<dbReference type="Pfam" id="PF13483">
    <property type="entry name" value="Lactamase_B_3"/>
    <property type="match status" value="1"/>
</dbReference>
<dbReference type="Gene3D" id="3.60.15.10">
    <property type="entry name" value="Ribonuclease Z/Hydroxyacylglutathione hydrolase-like"/>
    <property type="match status" value="1"/>
</dbReference>
<dbReference type="EMBL" id="CP013200">
    <property type="protein sequence ID" value="ALO68075.1"/>
    <property type="molecule type" value="Genomic_DNA"/>
</dbReference>
<organism evidence="2 3">
    <name type="scientific">Arthrobacter alpinus</name>
    <dbReference type="NCBI Taxonomy" id="656366"/>
    <lineage>
        <taxon>Bacteria</taxon>
        <taxon>Bacillati</taxon>
        <taxon>Actinomycetota</taxon>
        <taxon>Actinomycetes</taxon>
        <taxon>Micrococcales</taxon>
        <taxon>Micrococcaceae</taxon>
        <taxon>Arthrobacter</taxon>
    </lineage>
</organism>
<name>A0A0S2M3L0_9MICC</name>
<dbReference type="Proteomes" id="UP000059574">
    <property type="component" value="Chromosome"/>
</dbReference>
<dbReference type="RefSeq" id="WP_062292197.1">
    <property type="nucleotide sequence ID" value="NZ_CP013200.1"/>
</dbReference>
<sequence>MTDISPGVRATFFGTSTVYLTDGSSHIMIDGFLTRPPLVRVLLGRVAPNPRRIQEILARGGVSALDALFVAHSHYDHVMDSPEVVKQLGGTLHGSESSLNVGRGANLAEERMRVIDDGGQFSFGDFTVRVLEGIHSPGNRYPGTIDKPLATPSKASNYRDGNCYSFHITHPAGTVLIHPSANFVPNKFNGLDVDVLYLGVGILGAQSEQFRDDYWRHVVTPTSPSRIVPVHWDHFGQPLSRNLRALPPVLDKFSVMKAYVERKCAEESIELIVQKAFETLDLFTAPARA</sequence>
<keyword evidence="2" id="KW-0378">Hydrolase</keyword>
<reference evidence="3" key="1">
    <citation type="submission" date="2015-11" db="EMBL/GenBank/DDBJ databases">
        <authorList>
            <person name="Kumar R."/>
            <person name="Singh D."/>
            <person name="Swarnkar M.K."/>
            <person name="Singh A.K."/>
            <person name="Kumar S."/>
        </authorList>
    </citation>
    <scope>NUCLEOTIDE SEQUENCE [LARGE SCALE GENOMIC DNA]</scope>
    <source>
        <strain evidence="3">ERGS4:06</strain>
    </source>
</reference>
<gene>
    <name evidence="2" type="ORF">AS189_18250</name>
</gene>
<evidence type="ECO:0000313" key="2">
    <source>
        <dbReference type="EMBL" id="ALO68075.1"/>
    </source>
</evidence>
<dbReference type="PANTHER" id="PTHR43546:SF3">
    <property type="entry name" value="UPF0173 METAL-DEPENDENT HYDROLASE MJ1163"/>
    <property type="match status" value="1"/>
</dbReference>